<dbReference type="GO" id="GO:0005524">
    <property type="term" value="F:ATP binding"/>
    <property type="evidence" value="ECO:0007669"/>
    <property type="project" value="UniProtKB-KW"/>
</dbReference>
<dbReference type="UniPathway" id="UPA00077">
    <property type="reaction ID" value="UER00157"/>
</dbReference>
<keyword evidence="15" id="KW-0289">Folate biosynthesis</keyword>
<evidence type="ECO:0000256" key="13">
    <source>
        <dbReference type="ARBA" id="ARBA00022840"/>
    </source>
</evidence>
<dbReference type="AlphaFoldDB" id="A0A291B7Z6"/>
<evidence type="ECO:0000256" key="19">
    <source>
        <dbReference type="ARBA" id="ARBA00047493"/>
    </source>
</evidence>
<sequence>MPESTLPNAQSPLSVWLRYLKKLHTSVIALGLDRAAAVAYKGKLIKPASKVITVAGTNGKGSTCAIIEAILLQAGYSTGVYSSPHLIRYNERVRICGEELNDGRHTEAFAAIESLRGDISLSLFEFGTLAALWLFIDNNVDVVILEVGLGGRLDATNIVDHDVSVITSLAIDHVDWLGDNIEMIGFEKAGIFRANKPAVCGEPEPPASVAAHANDIGAQLYQVGYQFDYQKDGEVWHWQCSTFKFINLPIPHLPLPNAATALMVLNLSELNVTNECVVAGLSSVTLAGRMQFISKFPVVLLDVAHNPHSAAYLATQVAALKQKNSVKVHAIVAMLQDKNIAATLREMKAIVNVWYPASLSEPRAATASTLASHLSKGVMCYDSPTDAFYAAEAASNGMSDIIIVFGSFYTVGEITNFLSKRE</sequence>
<evidence type="ECO:0000256" key="17">
    <source>
        <dbReference type="ARBA" id="ARBA00030592"/>
    </source>
</evidence>
<dbReference type="PANTHER" id="PTHR11136:SF0">
    <property type="entry name" value="DIHYDROFOLATE SYNTHETASE-RELATED"/>
    <property type="match status" value="1"/>
</dbReference>
<name>A0A291B7Z6_9GAMM</name>
<dbReference type="InterPro" id="IPR013221">
    <property type="entry name" value="Mur_ligase_cen"/>
</dbReference>
<evidence type="ECO:0000256" key="18">
    <source>
        <dbReference type="ARBA" id="ARBA00032510"/>
    </source>
</evidence>
<dbReference type="PIRSF" id="PIRSF001563">
    <property type="entry name" value="Folylpolyglu_synth"/>
    <property type="match status" value="1"/>
</dbReference>
<dbReference type="Gene3D" id="3.40.1190.10">
    <property type="entry name" value="Mur-like, catalytic domain"/>
    <property type="match status" value="1"/>
</dbReference>
<keyword evidence="13 23" id="KW-0067">ATP-binding</keyword>
<dbReference type="OrthoDB" id="9809356at2"/>
<comment type="pathway">
    <text evidence="3">Cofactor biosynthesis; tetrahydrofolate biosynthesis; 7,8-dihydrofolate from 2-amino-4-hydroxy-6-hydroxymethyl-7,8-dihydropteridine diphosphate and 4-aminobenzoate: step 2/2.</text>
</comment>
<dbReference type="GO" id="GO:0046656">
    <property type="term" value="P:folic acid biosynthetic process"/>
    <property type="evidence" value="ECO:0007669"/>
    <property type="project" value="UniProtKB-KW"/>
</dbReference>
<evidence type="ECO:0000259" key="24">
    <source>
        <dbReference type="Pfam" id="PF02875"/>
    </source>
</evidence>
<comment type="subunit">
    <text evidence="6">Monomer.</text>
</comment>
<evidence type="ECO:0000256" key="6">
    <source>
        <dbReference type="ARBA" id="ARBA00011245"/>
    </source>
</evidence>
<dbReference type="InterPro" id="IPR001645">
    <property type="entry name" value="Folylpolyglutamate_synth"/>
</dbReference>
<evidence type="ECO:0000256" key="23">
    <source>
        <dbReference type="PIRNR" id="PIRNR001563"/>
    </source>
</evidence>
<dbReference type="GO" id="GO:0008841">
    <property type="term" value="F:dihydrofolate synthase activity"/>
    <property type="evidence" value="ECO:0007669"/>
    <property type="project" value="UniProtKB-EC"/>
</dbReference>
<comment type="similarity">
    <text evidence="5 23">Belongs to the folylpolyglutamate synthase family.</text>
</comment>
<dbReference type="SUPFAM" id="SSF53244">
    <property type="entry name" value="MurD-like peptide ligases, peptide-binding domain"/>
    <property type="match status" value="1"/>
</dbReference>
<evidence type="ECO:0000256" key="20">
    <source>
        <dbReference type="ARBA" id="ARBA00047808"/>
    </source>
</evidence>
<evidence type="ECO:0000256" key="15">
    <source>
        <dbReference type="ARBA" id="ARBA00022909"/>
    </source>
</evidence>
<organism evidence="26 27">
    <name type="scientific">Candidatus Enterovibrio altilux</name>
    <dbReference type="NCBI Taxonomy" id="1927128"/>
    <lineage>
        <taxon>Bacteria</taxon>
        <taxon>Pseudomonadati</taxon>
        <taxon>Pseudomonadota</taxon>
        <taxon>Gammaproteobacteria</taxon>
        <taxon>Vibrionales</taxon>
        <taxon>Vibrionaceae</taxon>
        <taxon>Enterovibrio</taxon>
    </lineage>
</organism>
<comment type="cofactor">
    <cofactor evidence="1">
        <name>Mg(2+)</name>
        <dbReference type="ChEBI" id="CHEBI:18420"/>
    </cofactor>
</comment>
<evidence type="ECO:0000313" key="27">
    <source>
        <dbReference type="Proteomes" id="UP000218160"/>
    </source>
</evidence>
<dbReference type="InterPro" id="IPR036565">
    <property type="entry name" value="Mur-like_cat_sf"/>
</dbReference>
<comment type="pathway">
    <text evidence="4">Cofactor biosynthesis; tetrahydrofolylpolyglutamate biosynthesis.</text>
</comment>
<dbReference type="EC" id="6.3.2.12" evidence="7"/>
<evidence type="ECO:0000256" key="3">
    <source>
        <dbReference type="ARBA" id="ARBA00004799"/>
    </source>
</evidence>
<dbReference type="PANTHER" id="PTHR11136">
    <property type="entry name" value="FOLYLPOLYGLUTAMATE SYNTHASE-RELATED"/>
    <property type="match status" value="1"/>
</dbReference>
<evidence type="ECO:0000256" key="22">
    <source>
        <dbReference type="ARBA" id="ARBA00049161"/>
    </source>
</evidence>
<proteinExistence type="inferred from homology"/>
<dbReference type="Proteomes" id="UP000218160">
    <property type="component" value="Chromosome 1"/>
</dbReference>
<dbReference type="GO" id="GO:0004326">
    <property type="term" value="F:tetrahydrofolylpolyglutamate synthase activity"/>
    <property type="evidence" value="ECO:0007669"/>
    <property type="project" value="UniProtKB-EC"/>
</dbReference>
<evidence type="ECO:0000256" key="7">
    <source>
        <dbReference type="ARBA" id="ARBA00013023"/>
    </source>
</evidence>
<evidence type="ECO:0000256" key="10">
    <source>
        <dbReference type="ARBA" id="ARBA00022598"/>
    </source>
</evidence>
<dbReference type="GO" id="GO:0046872">
    <property type="term" value="F:metal ion binding"/>
    <property type="evidence" value="ECO:0007669"/>
    <property type="project" value="UniProtKB-KW"/>
</dbReference>
<keyword evidence="12 23" id="KW-0547">Nucleotide-binding</keyword>
<evidence type="ECO:0000256" key="9">
    <source>
        <dbReference type="ARBA" id="ARBA00019357"/>
    </source>
</evidence>
<dbReference type="KEGG" id="elux:BTN50_0590"/>
<comment type="catalytic activity">
    <reaction evidence="20">
        <text>10-formyltetrahydrofolyl-(gamma-L-Glu)(n) + L-glutamate + ATP = 10-formyltetrahydrofolyl-(gamma-L-Glu)(n+1) + ADP + phosphate + H(+)</text>
        <dbReference type="Rhea" id="RHEA:51904"/>
        <dbReference type="Rhea" id="RHEA-COMP:13088"/>
        <dbReference type="Rhea" id="RHEA-COMP:14300"/>
        <dbReference type="ChEBI" id="CHEBI:15378"/>
        <dbReference type="ChEBI" id="CHEBI:29985"/>
        <dbReference type="ChEBI" id="CHEBI:30616"/>
        <dbReference type="ChEBI" id="CHEBI:43474"/>
        <dbReference type="ChEBI" id="CHEBI:134413"/>
        <dbReference type="ChEBI" id="CHEBI:456216"/>
        <dbReference type="EC" id="6.3.2.17"/>
    </reaction>
</comment>
<comment type="catalytic activity">
    <reaction evidence="21">
        <text>(6R)-5,10-methylenetetrahydrofolyl-(gamma-L-Glu)(n) + L-glutamate + ATP = (6R)-5,10-methylenetetrahydrofolyl-(gamma-L-Glu)(n+1) + ADP + phosphate + H(+)</text>
        <dbReference type="Rhea" id="RHEA:51912"/>
        <dbReference type="Rhea" id="RHEA-COMP:13257"/>
        <dbReference type="Rhea" id="RHEA-COMP:13258"/>
        <dbReference type="ChEBI" id="CHEBI:15378"/>
        <dbReference type="ChEBI" id="CHEBI:29985"/>
        <dbReference type="ChEBI" id="CHEBI:30616"/>
        <dbReference type="ChEBI" id="CHEBI:43474"/>
        <dbReference type="ChEBI" id="CHEBI:136572"/>
        <dbReference type="ChEBI" id="CHEBI:456216"/>
        <dbReference type="EC" id="6.3.2.17"/>
    </reaction>
</comment>
<dbReference type="GO" id="GO:0046654">
    <property type="term" value="P:tetrahydrofolate biosynthetic process"/>
    <property type="evidence" value="ECO:0007669"/>
    <property type="project" value="UniProtKB-UniPathway"/>
</dbReference>
<evidence type="ECO:0000256" key="11">
    <source>
        <dbReference type="ARBA" id="ARBA00022723"/>
    </source>
</evidence>
<evidence type="ECO:0000256" key="8">
    <source>
        <dbReference type="ARBA" id="ARBA00013025"/>
    </source>
</evidence>
<evidence type="ECO:0000259" key="25">
    <source>
        <dbReference type="Pfam" id="PF08245"/>
    </source>
</evidence>
<comment type="catalytic activity">
    <reaction evidence="22">
        <text>7,8-dihydropteroate + L-glutamate + ATP = 7,8-dihydrofolate + ADP + phosphate + H(+)</text>
        <dbReference type="Rhea" id="RHEA:23584"/>
        <dbReference type="ChEBI" id="CHEBI:15378"/>
        <dbReference type="ChEBI" id="CHEBI:17839"/>
        <dbReference type="ChEBI" id="CHEBI:29985"/>
        <dbReference type="ChEBI" id="CHEBI:30616"/>
        <dbReference type="ChEBI" id="CHEBI:43474"/>
        <dbReference type="ChEBI" id="CHEBI:57451"/>
        <dbReference type="ChEBI" id="CHEBI:456216"/>
        <dbReference type="EC" id="6.3.2.12"/>
    </reaction>
</comment>
<dbReference type="EC" id="6.3.2.17" evidence="8"/>
<dbReference type="PROSITE" id="PS01012">
    <property type="entry name" value="FOLYLPOLYGLU_SYNT_2"/>
    <property type="match status" value="1"/>
</dbReference>
<dbReference type="NCBIfam" id="TIGR01499">
    <property type="entry name" value="folC"/>
    <property type="match status" value="1"/>
</dbReference>
<keyword evidence="11" id="KW-0479">Metal-binding</keyword>
<evidence type="ECO:0000256" key="1">
    <source>
        <dbReference type="ARBA" id="ARBA00001946"/>
    </source>
</evidence>
<evidence type="ECO:0000256" key="16">
    <source>
        <dbReference type="ARBA" id="ARBA00030048"/>
    </source>
</evidence>
<evidence type="ECO:0000256" key="5">
    <source>
        <dbReference type="ARBA" id="ARBA00008276"/>
    </source>
</evidence>
<feature type="domain" description="Mur ligase central" evidence="25">
    <location>
        <begin position="54"/>
        <end position="196"/>
    </location>
</feature>
<dbReference type="Pfam" id="PF08245">
    <property type="entry name" value="Mur_ligase_M"/>
    <property type="match status" value="1"/>
</dbReference>
<dbReference type="FunFam" id="3.40.1190.10:FF:000004">
    <property type="entry name" value="Dihydrofolate synthase/folylpolyglutamate synthase"/>
    <property type="match status" value="1"/>
</dbReference>
<dbReference type="NCBIfam" id="NF008101">
    <property type="entry name" value="PRK10846.1"/>
    <property type="match status" value="1"/>
</dbReference>
<keyword evidence="14" id="KW-0460">Magnesium</keyword>
<comment type="catalytic activity">
    <reaction evidence="19">
        <text>(6S)-5,6,7,8-tetrahydrofolyl-(gamma-L-Glu)(n) + L-glutamate + ATP = (6S)-5,6,7,8-tetrahydrofolyl-(gamma-L-Glu)(n+1) + ADP + phosphate + H(+)</text>
        <dbReference type="Rhea" id="RHEA:10580"/>
        <dbReference type="Rhea" id="RHEA-COMP:14738"/>
        <dbReference type="Rhea" id="RHEA-COMP:14740"/>
        <dbReference type="ChEBI" id="CHEBI:15378"/>
        <dbReference type="ChEBI" id="CHEBI:29985"/>
        <dbReference type="ChEBI" id="CHEBI:30616"/>
        <dbReference type="ChEBI" id="CHEBI:43474"/>
        <dbReference type="ChEBI" id="CHEBI:141005"/>
        <dbReference type="ChEBI" id="CHEBI:456216"/>
        <dbReference type="EC" id="6.3.2.17"/>
    </reaction>
</comment>
<evidence type="ECO:0000256" key="12">
    <source>
        <dbReference type="ARBA" id="ARBA00022741"/>
    </source>
</evidence>
<accession>A0A291B7Z6</accession>
<reference evidence="27" key="1">
    <citation type="submission" date="2017-04" db="EMBL/GenBank/DDBJ databases">
        <title>Genome evolution of the luminous symbionts of deep sea anglerfish.</title>
        <authorList>
            <person name="Hendry T.A."/>
        </authorList>
    </citation>
    <scope>NUCLEOTIDE SEQUENCE [LARGE SCALE GENOMIC DNA]</scope>
</reference>
<dbReference type="InterPro" id="IPR004101">
    <property type="entry name" value="Mur_ligase_C"/>
</dbReference>
<evidence type="ECO:0000313" key="26">
    <source>
        <dbReference type="EMBL" id="ATF09113.1"/>
    </source>
</evidence>
<gene>
    <name evidence="26" type="ORF">BTN50_0590</name>
</gene>
<dbReference type="Pfam" id="PF02875">
    <property type="entry name" value="Mur_ligase_C"/>
    <property type="match status" value="1"/>
</dbReference>
<dbReference type="EMBL" id="CP020660">
    <property type="protein sequence ID" value="ATF09113.1"/>
    <property type="molecule type" value="Genomic_DNA"/>
</dbReference>
<evidence type="ECO:0000256" key="21">
    <source>
        <dbReference type="ARBA" id="ARBA00049035"/>
    </source>
</evidence>
<dbReference type="Gene3D" id="3.90.190.20">
    <property type="entry name" value="Mur ligase, C-terminal domain"/>
    <property type="match status" value="1"/>
</dbReference>
<keyword evidence="10 23" id="KW-0436">Ligase</keyword>
<comment type="function">
    <text evidence="2">Functions in two distinct reactions of the de novo folate biosynthetic pathway. Catalyzes the addition of a glutamate residue to dihydropteroate (7,8-dihydropteroate or H2Pte) to form dihydrofolate (7,8-dihydrofolate monoglutamate or H2Pte-Glu). Also catalyzes successive additions of L-glutamate to tetrahydrofolate or 10-formyltetrahydrofolate or 5,10-methylenetetrahydrofolate, leading to folylpolyglutamate derivatives.</text>
</comment>
<evidence type="ECO:0000256" key="14">
    <source>
        <dbReference type="ARBA" id="ARBA00022842"/>
    </source>
</evidence>
<dbReference type="GO" id="GO:0005737">
    <property type="term" value="C:cytoplasm"/>
    <property type="evidence" value="ECO:0007669"/>
    <property type="project" value="TreeGrafter"/>
</dbReference>
<keyword evidence="27" id="KW-1185">Reference proteome</keyword>
<feature type="domain" description="Mur ligase C-terminal" evidence="24">
    <location>
        <begin position="288"/>
        <end position="408"/>
    </location>
</feature>
<evidence type="ECO:0000256" key="4">
    <source>
        <dbReference type="ARBA" id="ARBA00005150"/>
    </source>
</evidence>
<dbReference type="InterPro" id="IPR018109">
    <property type="entry name" value="Folylpolyglutamate_synth_CS"/>
</dbReference>
<dbReference type="SUPFAM" id="SSF53623">
    <property type="entry name" value="MurD-like peptide ligases, catalytic domain"/>
    <property type="match status" value="1"/>
</dbReference>
<dbReference type="RefSeq" id="WP_096618905.1">
    <property type="nucleotide sequence ID" value="NZ_CP020660.1"/>
</dbReference>
<protein>
    <recommendedName>
        <fullName evidence="9">Dihydrofolate synthase/folylpolyglutamate synthase</fullName>
        <ecNumber evidence="7">6.3.2.12</ecNumber>
        <ecNumber evidence="8">6.3.2.17</ecNumber>
    </recommendedName>
    <alternativeName>
        <fullName evidence="18">Folylpoly-gamma-glutamate synthetase-dihydrofolate synthetase</fullName>
    </alternativeName>
    <alternativeName>
        <fullName evidence="16">Folylpolyglutamate synthetase</fullName>
    </alternativeName>
    <alternativeName>
        <fullName evidence="17">Tetrahydrofolylpolyglutamate synthase</fullName>
    </alternativeName>
</protein>
<evidence type="ECO:0000256" key="2">
    <source>
        <dbReference type="ARBA" id="ARBA00002714"/>
    </source>
</evidence>
<dbReference type="InterPro" id="IPR036615">
    <property type="entry name" value="Mur_ligase_C_dom_sf"/>
</dbReference>